<evidence type="ECO:0000313" key="1">
    <source>
        <dbReference type="EMBL" id="RAL13562.1"/>
    </source>
</evidence>
<dbReference type="Proteomes" id="UP000248961">
    <property type="component" value="Unassembled WGS sequence"/>
</dbReference>
<dbReference type="RefSeq" id="XP_025552716.1">
    <property type="nucleotide sequence ID" value="XM_025691255.1"/>
</dbReference>
<keyword evidence="2" id="KW-1185">Reference proteome</keyword>
<dbReference type="AlphaFoldDB" id="A0A395I041"/>
<dbReference type="GeneID" id="37195544"/>
<reference evidence="1 2" key="1">
    <citation type="submission" date="2018-02" db="EMBL/GenBank/DDBJ databases">
        <title>The genomes of Aspergillus section Nigri reveals drivers in fungal speciation.</title>
        <authorList>
            <consortium name="DOE Joint Genome Institute"/>
            <person name="Vesth T.C."/>
            <person name="Nybo J."/>
            <person name="Theobald S."/>
            <person name="Brandl J."/>
            <person name="Frisvad J.C."/>
            <person name="Nielsen K.F."/>
            <person name="Lyhne E.K."/>
            <person name="Kogle M.E."/>
            <person name="Kuo A."/>
            <person name="Riley R."/>
            <person name="Clum A."/>
            <person name="Nolan M."/>
            <person name="Lipzen A."/>
            <person name="Salamov A."/>
            <person name="Henrissat B."/>
            <person name="Wiebenga A."/>
            <person name="De vries R.P."/>
            <person name="Grigoriev I.V."/>
            <person name="Mortensen U.H."/>
            <person name="Andersen M.R."/>
            <person name="Baker S.E."/>
        </authorList>
    </citation>
    <scope>NUCLEOTIDE SEQUENCE [LARGE SCALE GENOMIC DNA]</scope>
    <source>
        <strain evidence="1 2">CBS 101889</strain>
    </source>
</reference>
<organism evidence="1 2">
    <name type="scientific">Aspergillus homomorphus (strain CBS 101889)</name>
    <dbReference type="NCBI Taxonomy" id="1450537"/>
    <lineage>
        <taxon>Eukaryota</taxon>
        <taxon>Fungi</taxon>
        <taxon>Dikarya</taxon>
        <taxon>Ascomycota</taxon>
        <taxon>Pezizomycotina</taxon>
        <taxon>Eurotiomycetes</taxon>
        <taxon>Eurotiomycetidae</taxon>
        <taxon>Eurotiales</taxon>
        <taxon>Aspergillaceae</taxon>
        <taxon>Aspergillus</taxon>
        <taxon>Aspergillus subgen. Circumdati</taxon>
    </lineage>
</organism>
<evidence type="ECO:0000313" key="2">
    <source>
        <dbReference type="Proteomes" id="UP000248961"/>
    </source>
</evidence>
<name>A0A395I041_ASPHC</name>
<dbReference type="EMBL" id="KZ824278">
    <property type="protein sequence ID" value="RAL13562.1"/>
    <property type="molecule type" value="Genomic_DNA"/>
</dbReference>
<sequence length="147" mass="16304">MQAACNAQYMNRHPDNTHYLLDTQLGTKLCAYQCRSNPALPNHPPIHPSTHPPRLVRTMQFSIPAQGARMQLQWDPPLNLSQPITQVLSAASRLKATELNTGCPPLTLIWNLPQPASSHNLSAPYLNKYGSSILSLHSPVHALRTRS</sequence>
<gene>
    <name evidence="1" type="ORF">BO97DRAFT_31471</name>
</gene>
<accession>A0A395I041</accession>
<dbReference type="VEuPathDB" id="FungiDB:BO97DRAFT_31471"/>
<proteinExistence type="predicted"/>
<protein>
    <submittedName>
        <fullName evidence="1">Uncharacterized protein</fullName>
    </submittedName>
</protein>